<feature type="domain" description="BD-FAE-like" evidence="3">
    <location>
        <begin position="86"/>
        <end position="287"/>
    </location>
</feature>
<dbReference type="OrthoDB" id="19653at2759"/>
<name>A0A9N8ZKB9_9GLOM</name>
<dbReference type="InterPro" id="IPR029058">
    <property type="entry name" value="AB_hydrolase_fold"/>
</dbReference>
<reference evidence="4" key="1">
    <citation type="submission" date="2021-06" db="EMBL/GenBank/DDBJ databases">
        <authorList>
            <person name="Kallberg Y."/>
            <person name="Tangrot J."/>
            <person name="Rosling A."/>
        </authorList>
    </citation>
    <scope>NUCLEOTIDE SEQUENCE</scope>
    <source>
        <strain evidence="4">IA702</strain>
    </source>
</reference>
<keyword evidence="2" id="KW-0732">Signal</keyword>
<dbReference type="InterPro" id="IPR050300">
    <property type="entry name" value="GDXG_lipolytic_enzyme"/>
</dbReference>
<dbReference type="PANTHER" id="PTHR48081">
    <property type="entry name" value="AB HYDROLASE SUPERFAMILY PROTEIN C4A8.06C"/>
    <property type="match status" value="1"/>
</dbReference>
<dbReference type="Gene3D" id="3.40.50.1820">
    <property type="entry name" value="alpha/beta hydrolase"/>
    <property type="match status" value="1"/>
</dbReference>
<dbReference type="SUPFAM" id="SSF53474">
    <property type="entry name" value="alpha/beta-Hydrolases"/>
    <property type="match status" value="1"/>
</dbReference>
<dbReference type="Proteomes" id="UP000789572">
    <property type="component" value="Unassembled WGS sequence"/>
</dbReference>
<dbReference type="PANTHER" id="PTHR48081:SF33">
    <property type="entry name" value="KYNURENINE FORMAMIDASE"/>
    <property type="match status" value="1"/>
</dbReference>
<dbReference type="EMBL" id="CAJVPJ010000231">
    <property type="protein sequence ID" value="CAG8498945.1"/>
    <property type="molecule type" value="Genomic_DNA"/>
</dbReference>
<evidence type="ECO:0000313" key="5">
    <source>
        <dbReference type="Proteomes" id="UP000789572"/>
    </source>
</evidence>
<dbReference type="GO" id="GO:0016787">
    <property type="term" value="F:hydrolase activity"/>
    <property type="evidence" value="ECO:0007669"/>
    <property type="project" value="UniProtKB-KW"/>
</dbReference>
<evidence type="ECO:0000313" key="4">
    <source>
        <dbReference type="EMBL" id="CAG8498945.1"/>
    </source>
</evidence>
<keyword evidence="1" id="KW-0378">Hydrolase</keyword>
<gene>
    <name evidence="4" type="ORF">POCULU_LOCUS2470</name>
</gene>
<dbReference type="AlphaFoldDB" id="A0A9N8ZKB9"/>
<accession>A0A9N8ZKB9</accession>
<protein>
    <submittedName>
        <fullName evidence="4">9464_t:CDS:1</fullName>
    </submittedName>
</protein>
<evidence type="ECO:0000256" key="1">
    <source>
        <dbReference type="ARBA" id="ARBA00022801"/>
    </source>
</evidence>
<evidence type="ECO:0000256" key="2">
    <source>
        <dbReference type="SAM" id="SignalP"/>
    </source>
</evidence>
<evidence type="ECO:0000259" key="3">
    <source>
        <dbReference type="Pfam" id="PF20434"/>
    </source>
</evidence>
<comment type="caution">
    <text evidence="4">The sequence shown here is derived from an EMBL/GenBank/DDBJ whole genome shotgun (WGS) entry which is preliminary data.</text>
</comment>
<feature type="chain" id="PRO_5040271407" evidence="2">
    <location>
        <begin position="19"/>
        <end position="338"/>
    </location>
</feature>
<dbReference type="Pfam" id="PF20434">
    <property type="entry name" value="BD-FAE"/>
    <property type="match status" value="1"/>
</dbReference>
<dbReference type="InterPro" id="IPR049492">
    <property type="entry name" value="BD-FAE-like_dom"/>
</dbReference>
<sequence>MTCPVAVTWFLVVSGYEARLTIHEAIKDYCDEVELPILTSDTFWNQLVNPLYIPKDVILYADIVYCTDQELAEQREDVDEKQFLSLDIYTRRDTSATLKPVFLFIHGGGWIRGDKTSPYPLIRHLAESGLVVVAINYRLASVAPYPAQLIDAKRALRWVKKSIKNFGGDPNFIIVGGDGAGGHLAALVALTPNNAEYQPGFELVDTSVQASVLINAITDVTNETMVWNTNFPEHFAKDIAKLDKSNEDFLKLHSPIHNIKPDSVPFLVFHGDRDNLVPFQLSRNFIEQFRKVSKSEIQFVQIPGGHHVYHLFTSPRSQYQAIGIEKWIKHLHHDGKHA</sequence>
<feature type="signal peptide" evidence="2">
    <location>
        <begin position="1"/>
        <end position="18"/>
    </location>
</feature>
<organism evidence="4 5">
    <name type="scientific">Paraglomus occultum</name>
    <dbReference type="NCBI Taxonomy" id="144539"/>
    <lineage>
        <taxon>Eukaryota</taxon>
        <taxon>Fungi</taxon>
        <taxon>Fungi incertae sedis</taxon>
        <taxon>Mucoromycota</taxon>
        <taxon>Glomeromycotina</taxon>
        <taxon>Glomeromycetes</taxon>
        <taxon>Paraglomerales</taxon>
        <taxon>Paraglomeraceae</taxon>
        <taxon>Paraglomus</taxon>
    </lineage>
</organism>
<proteinExistence type="predicted"/>
<keyword evidence="5" id="KW-1185">Reference proteome</keyword>